<feature type="domain" description="Major facilitator superfamily (MFS) profile" evidence="8">
    <location>
        <begin position="19"/>
        <end position="455"/>
    </location>
</feature>
<keyword evidence="10" id="KW-1185">Reference proteome</keyword>
<dbReference type="PANTHER" id="PTHR42718">
    <property type="entry name" value="MAJOR FACILITATOR SUPERFAMILY MULTIDRUG TRANSPORTER MFSC"/>
    <property type="match status" value="1"/>
</dbReference>
<dbReference type="PROSITE" id="PS50850">
    <property type="entry name" value="MFS"/>
    <property type="match status" value="1"/>
</dbReference>
<feature type="transmembrane region" description="Helical" evidence="7">
    <location>
        <begin position="169"/>
        <end position="192"/>
    </location>
</feature>
<dbReference type="EMBL" id="JAGGMS010000001">
    <property type="protein sequence ID" value="MBP2178639.1"/>
    <property type="molecule type" value="Genomic_DNA"/>
</dbReference>
<evidence type="ECO:0000313" key="10">
    <source>
        <dbReference type="Proteomes" id="UP000741013"/>
    </source>
</evidence>
<comment type="caution">
    <text evidence="9">The sequence shown here is derived from an EMBL/GenBank/DDBJ whole genome shotgun (WGS) entry which is preliminary data.</text>
</comment>
<evidence type="ECO:0000313" key="9">
    <source>
        <dbReference type="EMBL" id="MBP2178639.1"/>
    </source>
</evidence>
<proteinExistence type="predicted"/>
<organism evidence="9 10">
    <name type="scientific">Amycolatopsis magusensis</name>
    <dbReference type="NCBI Taxonomy" id="882444"/>
    <lineage>
        <taxon>Bacteria</taxon>
        <taxon>Bacillati</taxon>
        <taxon>Actinomycetota</taxon>
        <taxon>Actinomycetes</taxon>
        <taxon>Pseudonocardiales</taxon>
        <taxon>Pseudonocardiaceae</taxon>
        <taxon>Amycolatopsis</taxon>
    </lineage>
</organism>
<feature type="transmembrane region" description="Helical" evidence="7">
    <location>
        <begin position="461"/>
        <end position="488"/>
    </location>
</feature>
<sequence>MTQLSPDGQCTSHPRRWAILSVLCLALLVVLLDNTVLNVAIPAITDSLGATTAEIQWMINAYSLVLAGLLLTTGSFADRFGRKRALLIGLVLFTGGSAIAALAQTPLQLILARGGMGIGAALLMPSTLAVLMQIFDEKERPKAIAAWSAVASLGFALGPVIGGGLLENFWWGSVFVLNLPVGAVAITAIALLVPESKTPTTRRIDLPGVLLSVVMSVGVVYGIISVPEHGWGSARVLVPLVAGLLAGAAFIVWERRTAEPMLDLTLFRNPRFTGAVASNALVAFAMGGSLFLFTQYLQFVLGYSPLEAGFRVMPLAVSVLLVTPFSPRISARIGIPATIAAGLTVLGGGLLALSFVTTDSGYGPTLLGLVLVGAGVGIAMPTSANALMGAIPRERAGIASGLTSTLQELGTSLGVAVLGSLVAARFAAELPSFLPDGVERSIGLALQAAGTPEAVHAVRDAFVSGISVSLLCGAAAAVAAGVLAWVLLRREGADRVAA</sequence>
<keyword evidence="3" id="KW-1003">Cell membrane</keyword>
<feature type="transmembrane region" description="Helical" evidence="7">
    <location>
        <begin position="333"/>
        <end position="355"/>
    </location>
</feature>
<dbReference type="PANTHER" id="PTHR42718:SF42">
    <property type="entry name" value="EXPORT PROTEIN"/>
    <property type="match status" value="1"/>
</dbReference>
<dbReference type="InterPro" id="IPR004638">
    <property type="entry name" value="EmrB-like"/>
</dbReference>
<reference evidence="9 10" key="1">
    <citation type="submission" date="2021-03" db="EMBL/GenBank/DDBJ databases">
        <title>Sequencing the genomes of 1000 actinobacteria strains.</title>
        <authorList>
            <person name="Klenk H.-P."/>
        </authorList>
    </citation>
    <scope>NUCLEOTIDE SEQUENCE [LARGE SCALE GENOMIC DNA]</scope>
    <source>
        <strain evidence="9 10">DSM 45510</strain>
    </source>
</reference>
<feature type="transmembrane region" description="Helical" evidence="7">
    <location>
        <begin position="409"/>
        <end position="428"/>
    </location>
</feature>
<dbReference type="RefSeq" id="WP_209662272.1">
    <property type="nucleotide sequence ID" value="NZ_JAGGMS010000001.1"/>
</dbReference>
<evidence type="ECO:0000256" key="5">
    <source>
        <dbReference type="ARBA" id="ARBA00022989"/>
    </source>
</evidence>
<dbReference type="Pfam" id="PF07690">
    <property type="entry name" value="MFS_1"/>
    <property type="match status" value="1"/>
</dbReference>
<feature type="transmembrane region" description="Helical" evidence="7">
    <location>
        <begin position="236"/>
        <end position="253"/>
    </location>
</feature>
<feature type="transmembrane region" description="Helical" evidence="7">
    <location>
        <begin position="20"/>
        <end position="43"/>
    </location>
</feature>
<accession>A0ABS4PGV7</accession>
<dbReference type="Gene3D" id="1.20.1720.10">
    <property type="entry name" value="Multidrug resistance protein D"/>
    <property type="match status" value="1"/>
</dbReference>
<dbReference type="InterPro" id="IPR020846">
    <property type="entry name" value="MFS_dom"/>
</dbReference>
<dbReference type="Proteomes" id="UP000741013">
    <property type="component" value="Unassembled WGS sequence"/>
</dbReference>
<feature type="transmembrane region" description="Helical" evidence="7">
    <location>
        <begin position="308"/>
        <end position="326"/>
    </location>
</feature>
<gene>
    <name evidence="9" type="ORF">JOM49_000165</name>
</gene>
<evidence type="ECO:0000256" key="2">
    <source>
        <dbReference type="ARBA" id="ARBA00022448"/>
    </source>
</evidence>
<evidence type="ECO:0000256" key="4">
    <source>
        <dbReference type="ARBA" id="ARBA00022692"/>
    </source>
</evidence>
<evidence type="ECO:0000256" key="1">
    <source>
        <dbReference type="ARBA" id="ARBA00004651"/>
    </source>
</evidence>
<feature type="transmembrane region" description="Helical" evidence="7">
    <location>
        <begin position="110"/>
        <end position="132"/>
    </location>
</feature>
<keyword evidence="6 7" id="KW-0472">Membrane</keyword>
<protein>
    <submittedName>
        <fullName evidence="9">EmrB/QacA subfamily drug resistance transporter</fullName>
    </submittedName>
</protein>
<dbReference type="CDD" id="cd17321">
    <property type="entry name" value="MFS_MMR_MDR_like"/>
    <property type="match status" value="1"/>
</dbReference>
<feature type="transmembrane region" description="Helical" evidence="7">
    <location>
        <begin position="204"/>
        <end position="224"/>
    </location>
</feature>
<dbReference type="NCBIfam" id="TIGR00711">
    <property type="entry name" value="efflux_EmrB"/>
    <property type="match status" value="1"/>
</dbReference>
<dbReference type="Gene3D" id="1.20.1250.20">
    <property type="entry name" value="MFS general substrate transporter like domains"/>
    <property type="match status" value="1"/>
</dbReference>
<dbReference type="InterPro" id="IPR036259">
    <property type="entry name" value="MFS_trans_sf"/>
</dbReference>
<evidence type="ECO:0000256" key="7">
    <source>
        <dbReference type="SAM" id="Phobius"/>
    </source>
</evidence>
<dbReference type="InterPro" id="IPR011701">
    <property type="entry name" value="MFS"/>
</dbReference>
<name>A0ABS4PGV7_9PSEU</name>
<keyword evidence="5 7" id="KW-1133">Transmembrane helix</keyword>
<dbReference type="PRINTS" id="PR01036">
    <property type="entry name" value="TCRTETB"/>
</dbReference>
<evidence type="ECO:0000256" key="3">
    <source>
        <dbReference type="ARBA" id="ARBA00022475"/>
    </source>
</evidence>
<feature type="transmembrane region" description="Helical" evidence="7">
    <location>
        <begin position="85"/>
        <end position="104"/>
    </location>
</feature>
<feature type="transmembrane region" description="Helical" evidence="7">
    <location>
        <begin position="55"/>
        <end position="73"/>
    </location>
</feature>
<keyword evidence="4 7" id="KW-0812">Transmembrane</keyword>
<comment type="subcellular location">
    <subcellularLocation>
        <location evidence="1">Cell membrane</location>
        <topology evidence="1">Multi-pass membrane protein</topology>
    </subcellularLocation>
</comment>
<dbReference type="SUPFAM" id="SSF103473">
    <property type="entry name" value="MFS general substrate transporter"/>
    <property type="match status" value="1"/>
</dbReference>
<feature type="transmembrane region" description="Helical" evidence="7">
    <location>
        <begin position="367"/>
        <end position="388"/>
    </location>
</feature>
<evidence type="ECO:0000259" key="8">
    <source>
        <dbReference type="PROSITE" id="PS50850"/>
    </source>
</evidence>
<feature type="transmembrane region" description="Helical" evidence="7">
    <location>
        <begin position="274"/>
        <end position="296"/>
    </location>
</feature>
<feature type="transmembrane region" description="Helical" evidence="7">
    <location>
        <begin position="144"/>
        <end position="163"/>
    </location>
</feature>
<keyword evidence="2" id="KW-0813">Transport</keyword>
<evidence type="ECO:0000256" key="6">
    <source>
        <dbReference type="ARBA" id="ARBA00023136"/>
    </source>
</evidence>